<evidence type="ECO:0008006" key="7">
    <source>
        <dbReference type="Google" id="ProtNLM"/>
    </source>
</evidence>
<comment type="caution">
    <text evidence="5">The sequence shown here is derived from an EMBL/GenBank/DDBJ whole genome shotgun (WGS) entry which is preliminary data.</text>
</comment>
<sequence length="476" mass="52300">MTYLQAHQHLIRSQLRINTSLASCIIVRLNHQFIVSCAAKIKITTVGLVSGRKMAVSSRLMGLLGWGVLLSFICILQLASANEAALPECNFPAVYAFGDSLTDNGNAIAAFPDQFANAELDPNGVEFPMHAADRYSDGKLVVDFLAFGVRQKPIYPVLRGTAGDFTFGTNFAASGAPARSVKVWRKDAGFSTPFSLDVQQQWFERYKVRVWFYESPIFNPNGRIWQSLPKLATVNESLFLVWSGYQDYFSGLYDKTLTPKQTLKIVPDVVEAIANHLTKMVTPMSYTPPASKSLIMPTASTILVVNLPPLGCVPAMLTLYGGPHAKYDSHGCLSDLNKITREHNEMLAKKVDELRAKHSDVKLLYGDAHTVYTDILKDPKKYNVTSPLKACCGVGGAYNFNKEVTCGHTGMFENKFVNLTVAPPCPNPAAHISWDGIHTSNTFNKAAVTAFLTGEHITPKGGLGCSPDFSHWDLRN</sequence>
<keyword evidence="4" id="KW-0472">Membrane</keyword>
<evidence type="ECO:0000256" key="4">
    <source>
        <dbReference type="SAM" id="Phobius"/>
    </source>
</evidence>
<dbReference type="InterPro" id="IPR036514">
    <property type="entry name" value="SGNH_hydro_sf"/>
</dbReference>
<evidence type="ECO:0000313" key="5">
    <source>
        <dbReference type="EMBL" id="KAG0588165.1"/>
    </source>
</evidence>
<dbReference type="GO" id="GO:0016788">
    <property type="term" value="F:hydrolase activity, acting on ester bonds"/>
    <property type="evidence" value="ECO:0007669"/>
    <property type="project" value="InterPro"/>
</dbReference>
<evidence type="ECO:0000256" key="3">
    <source>
        <dbReference type="ARBA" id="ARBA00022801"/>
    </source>
</evidence>
<evidence type="ECO:0000256" key="1">
    <source>
        <dbReference type="ARBA" id="ARBA00008668"/>
    </source>
</evidence>
<dbReference type="InterPro" id="IPR035669">
    <property type="entry name" value="SGNH_plant_lipase-like"/>
</dbReference>
<dbReference type="Gene3D" id="3.40.50.1110">
    <property type="entry name" value="SGNH hydrolase"/>
    <property type="match status" value="1"/>
</dbReference>
<keyword evidence="4" id="KW-1133">Transmembrane helix</keyword>
<dbReference type="PANTHER" id="PTHR22835:SF648">
    <property type="entry name" value="GDSL-LIKE LIPASE"/>
    <property type="match status" value="1"/>
</dbReference>
<gene>
    <name evidence="5" type="ORF">KC19_2G221500</name>
</gene>
<keyword evidence="6" id="KW-1185">Reference proteome</keyword>
<protein>
    <recommendedName>
        <fullName evidence="7">GDSL esterase/lipase</fullName>
    </recommendedName>
</protein>
<feature type="transmembrane region" description="Helical" evidence="4">
    <location>
        <begin position="60"/>
        <end position="79"/>
    </location>
</feature>
<reference evidence="5" key="1">
    <citation type="submission" date="2020-06" db="EMBL/GenBank/DDBJ databases">
        <title>WGS assembly of Ceratodon purpureus strain R40.</title>
        <authorList>
            <person name="Carey S.B."/>
            <person name="Jenkins J."/>
            <person name="Shu S."/>
            <person name="Lovell J.T."/>
            <person name="Sreedasyam A."/>
            <person name="Maumus F."/>
            <person name="Tiley G.P."/>
            <person name="Fernandez-Pozo N."/>
            <person name="Barry K."/>
            <person name="Chen C."/>
            <person name="Wang M."/>
            <person name="Lipzen A."/>
            <person name="Daum C."/>
            <person name="Saski C.A."/>
            <person name="Payton A.C."/>
            <person name="Mcbreen J.C."/>
            <person name="Conrad R.E."/>
            <person name="Kollar L.M."/>
            <person name="Olsson S."/>
            <person name="Huttunen S."/>
            <person name="Landis J.B."/>
            <person name="Wickett N.J."/>
            <person name="Johnson M.G."/>
            <person name="Rensing S.A."/>
            <person name="Grimwood J."/>
            <person name="Schmutz J."/>
            <person name="Mcdaniel S.F."/>
        </authorList>
    </citation>
    <scope>NUCLEOTIDE SEQUENCE</scope>
    <source>
        <strain evidence="5">R40</strain>
    </source>
</reference>
<accession>A0A8T0IY53</accession>
<evidence type="ECO:0000256" key="2">
    <source>
        <dbReference type="ARBA" id="ARBA00022729"/>
    </source>
</evidence>
<evidence type="ECO:0000313" key="6">
    <source>
        <dbReference type="Proteomes" id="UP000822688"/>
    </source>
</evidence>
<keyword evidence="3" id="KW-0378">Hydrolase</keyword>
<name>A0A8T0IY53_CERPU</name>
<dbReference type="EMBL" id="CM026422">
    <property type="protein sequence ID" value="KAG0588165.1"/>
    <property type="molecule type" value="Genomic_DNA"/>
</dbReference>
<dbReference type="CDD" id="cd01837">
    <property type="entry name" value="SGNH_plant_lipase_like"/>
    <property type="match status" value="1"/>
</dbReference>
<proteinExistence type="inferred from homology"/>
<dbReference type="InterPro" id="IPR001087">
    <property type="entry name" value="GDSL"/>
</dbReference>
<keyword evidence="4" id="KW-0812">Transmembrane</keyword>
<dbReference type="AlphaFoldDB" id="A0A8T0IY53"/>
<dbReference type="PANTHER" id="PTHR22835">
    <property type="entry name" value="ZINC FINGER FYVE DOMAIN CONTAINING PROTEIN"/>
    <property type="match status" value="1"/>
</dbReference>
<dbReference type="Proteomes" id="UP000822688">
    <property type="component" value="Chromosome 2"/>
</dbReference>
<dbReference type="Pfam" id="PF00657">
    <property type="entry name" value="Lipase_GDSL"/>
    <property type="match status" value="1"/>
</dbReference>
<organism evidence="5 6">
    <name type="scientific">Ceratodon purpureus</name>
    <name type="common">Fire moss</name>
    <name type="synonym">Dicranum purpureum</name>
    <dbReference type="NCBI Taxonomy" id="3225"/>
    <lineage>
        <taxon>Eukaryota</taxon>
        <taxon>Viridiplantae</taxon>
        <taxon>Streptophyta</taxon>
        <taxon>Embryophyta</taxon>
        <taxon>Bryophyta</taxon>
        <taxon>Bryophytina</taxon>
        <taxon>Bryopsida</taxon>
        <taxon>Dicranidae</taxon>
        <taxon>Pseudoditrichales</taxon>
        <taxon>Ditrichaceae</taxon>
        <taxon>Ceratodon</taxon>
    </lineage>
</organism>
<keyword evidence="2" id="KW-0732">Signal</keyword>
<comment type="similarity">
    <text evidence="1">Belongs to the 'GDSL' lipolytic enzyme family.</text>
</comment>